<reference evidence="1 2" key="1">
    <citation type="submission" date="2020-06" db="EMBL/GenBank/DDBJ databases">
        <title>Methanolobus halotolerans sp. nov., isolated from a saline lake Tus in Siberia.</title>
        <authorList>
            <person name="Shen Y."/>
            <person name="Chen S.-C."/>
            <person name="Lai M.-C."/>
            <person name="Huang H.-H."/>
            <person name="Chiu H.-H."/>
            <person name="Tang S.-L."/>
            <person name="Rogozin D.Y."/>
            <person name="Degermendzhy A.G."/>
        </authorList>
    </citation>
    <scope>NUCLEOTIDE SEQUENCE [LARGE SCALE GENOMIC DNA]</scope>
    <source>
        <strain evidence="1 2">DSM 21339</strain>
    </source>
</reference>
<gene>
    <name evidence="1" type="ORF">HWN40_12420</name>
</gene>
<accession>A0A7D5E7U9</accession>
<dbReference type="AlphaFoldDB" id="A0A7D5E7U9"/>
<evidence type="ECO:0008006" key="3">
    <source>
        <dbReference type="Google" id="ProtNLM"/>
    </source>
</evidence>
<evidence type="ECO:0000313" key="1">
    <source>
        <dbReference type="EMBL" id="QLC50973.1"/>
    </source>
</evidence>
<protein>
    <recommendedName>
        <fullName evidence="3">NPCBM-associated, NEW3 domain of alpha-galactosidase</fullName>
    </recommendedName>
</protein>
<organism evidence="1 2">
    <name type="scientific">Methanolobus zinderi</name>
    <dbReference type="NCBI Taxonomy" id="536044"/>
    <lineage>
        <taxon>Archaea</taxon>
        <taxon>Methanobacteriati</taxon>
        <taxon>Methanobacteriota</taxon>
        <taxon>Stenosarchaea group</taxon>
        <taxon>Methanomicrobia</taxon>
        <taxon>Methanosarcinales</taxon>
        <taxon>Methanosarcinaceae</taxon>
        <taxon>Methanolobus</taxon>
    </lineage>
</organism>
<dbReference type="EMBL" id="CP058215">
    <property type="protein sequence ID" value="QLC50973.1"/>
    <property type="molecule type" value="Genomic_DNA"/>
</dbReference>
<dbReference type="OrthoDB" id="147270at2157"/>
<name>A0A7D5E7U9_9EURY</name>
<dbReference type="GeneID" id="55822493"/>
<dbReference type="RefSeq" id="WP_176966028.1">
    <property type="nucleotide sequence ID" value="NZ_CP058215.1"/>
</dbReference>
<dbReference type="Proteomes" id="UP000509594">
    <property type="component" value="Chromosome"/>
</dbReference>
<keyword evidence="2" id="KW-1185">Reference proteome</keyword>
<dbReference type="KEGG" id="mzi:HWN40_12420"/>
<sequence length="442" mass="48972">MKKIFTYLTIGLIAISSLFISGAMADVESPLIRPLTTDAKLVSSDYAVSSMPVEVEEAVIYPDGISSKLLIKPGYSSLKLQPGESREFTVSVTSREDETITIDPKLVMQPYTENYLEDDWVEISPESVELIPDAEQEFTVEVSIPEDADIGYYNAFIVFGEYNEEEYSTYSGYDGSMELSIEVWIPPSIQVLTNYINDRVEAGNSYDYEIKLSNVGEEDIAMDPQVVLSDIYYAEESIAYRFDEESSGQVIDISAITLDAPSVIRAGETATVNLHLEVPEATIGSFSASVDLGIDDPALSDWEEQVQLYFTVWQQPEEPFVREFTTSSNGTIRIEVSSTQYTYYPASGNSVSGHEAPSFEVTLNKAEEKVNLRLVSSTSKGNVNYGTTGTVRPLMPADNYDYQTGVSTYTEVYEVSGEAGEWSLSILPENTESFEYSITVLS</sequence>
<evidence type="ECO:0000313" key="2">
    <source>
        <dbReference type="Proteomes" id="UP000509594"/>
    </source>
</evidence>
<proteinExistence type="predicted"/>